<dbReference type="InterPro" id="IPR005653">
    <property type="entry name" value="OstA-like_N"/>
</dbReference>
<feature type="signal peptide" evidence="4">
    <location>
        <begin position="1"/>
        <end position="22"/>
    </location>
</feature>
<dbReference type="Proteomes" id="UP000032749">
    <property type="component" value="Chromosome"/>
</dbReference>
<comment type="caution">
    <text evidence="4">Lacks conserved residue(s) required for the propagation of feature annotation.</text>
</comment>
<keyword evidence="3 4" id="KW-0998">Cell outer membrane</keyword>
<dbReference type="OrthoDB" id="9760225at2"/>
<evidence type="ECO:0000256" key="3">
    <source>
        <dbReference type="ARBA" id="ARBA00023237"/>
    </source>
</evidence>
<dbReference type="InterPro" id="IPR020889">
    <property type="entry name" value="LipoPS_assembly_LptD"/>
</dbReference>
<evidence type="ECO:0000259" key="6">
    <source>
        <dbReference type="Pfam" id="PF04453"/>
    </source>
</evidence>
<feature type="domain" description="LptD C-terminal" evidence="6">
    <location>
        <begin position="324"/>
        <end position="709"/>
    </location>
</feature>
<accession>R4YPD8</accession>
<dbReference type="Gene3D" id="2.60.450.10">
    <property type="entry name" value="Lipopolysaccharide (LPS) transport protein A like domain"/>
    <property type="match status" value="1"/>
</dbReference>
<dbReference type="Pfam" id="PF03968">
    <property type="entry name" value="LptD_N"/>
    <property type="match status" value="1"/>
</dbReference>
<gene>
    <name evidence="7" type="primary">imp</name>
    <name evidence="4" type="synonym">lptD</name>
    <name evidence="7" type="ORF">OLEAN_C09070</name>
</gene>
<dbReference type="AlphaFoldDB" id="R4YPD8"/>
<dbReference type="GO" id="GO:0043165">
    <property type="term" value="P:Gram-negative-bacterium-type cell outer membrane assembly"/>
    <property type="evidence" value="ECO:0007669"/>
    <property type="project" value="UniProtKB-UniRule"/>
</dbReference>
<name>R4YPD8_OLEAN</name>
<feature type="domain" description="Organic solvent tolerance-like N-terminal" evidence="5">
    <location>
        <begin position="73"/>
        <end position="208"/>
    </location>
</feature>
<dbReference type="KEGG" id="oai:OLEAN_C09070"/>
<comment type="subcellular location">
    <subcellularLocation>
        <location evidence="4">Cell outer membrane</location>
    </subcellularLocation>
</comment>
<evidence type="ECO:0000256" key="4">
    <source>
        <dbReference type="HAMAP-Rule" id="MF_01411"/>
    </source>
</evidence>
<keyword evidence="1 4" id="KW-0732">Signal</keyword>
<organism evidence="7 8">
    <name type="scientific">Oleispira antarctica RB-8</name>
    <dbReference type="NCBI Taxonomy" id="698738"/>
    <lineage>
        <taxon>Bacteria</taxon>
        <taxon>Pseudomonadati</taxon>
        <taxon>Pseudomonadota</taxon>
        <taxon>Gammaproteobacteria</taxon>
        <taxon>Oceanospirillales</taxon>
        <taxon>Oceanospirillaceae</taxon>
        <taxon>Oleispira</taxon>
    </lineage>
</organism>
<comment type="subunit">
    <text evidence="4">Component of the lipopolysaccharide transport and assembly complex. Interacts with LptE and LptA.</text>
</comment>
<sequence length="811" mass="92931" precursor="true">MNKVFSLLIAIFSTFSTPFANANEGSEDYAFRPLSWYPLDELTSAEAEALPEFCSGKYRPVAITPRNNTSILIEADESIADKNGDAVFKGNVEFHQQDKKIISDQATWSQTQRSATFTGNVSIITPELVMSGDSAVINDSAQAEQKNAQVKHSEYSLPNAHMRGTAGTINSQGESFIQLIDSTYTFCEPGHNDWDIKASEINLDRESGIGSAWHTQLRIKEVPIMYLPYYRFPIDDRRMTGFLDPTFTINGEIQASEMSVPFYLNLHPQVDATITPKEILDHGLLWQGQVRHLTSIFGYGELNYSELKNDRSYLQEDGDTPRQDRWLINYQQRGDINENWHHRWVYNEISDNDYINDTKSSLGINRETHMPTRGEIYFDKSSWHFNVLGESYQTVDDTIALADRPYKRLPQLNLNFVPDSFSGLTGSMKSQATQFKRDNDKLTGTSAINGTRLVLDSSVSYTFEWPFAYITPKADYNIRQYQLQDVEQSLIDSGYDENPSVAIPKYSVDAGLFFERELEAFDSGYIQTLEPRIMHLQVPYYDQSDIPNFDSSALTFNASQLFRDYRFNGNDRIGDANHTTLGLTTRFLKDSNGTETFNASIGRIYYHEDRRVQLSSSTVSEVDSRKKSSDIIESTWNPYDQWRLYSMIEYGEAPKVVGEDSEHDILQKQFSIEYNDKLNHMANISLRENTSESIRQLDLGVFWALNDSWALIGSRKKDLWNYDSSDVKPVDPIIEALAGFEYQSCCWRAQVLYQEQSKRLTDDEDSADKTYSWLLRIELKGFASFGANPDDIMNQSIRGYSTRRYFDFESE</sequence>
<protein>
    <recommendedName>
        <fullName evidence="4">LPS-assembly protein LptD</fullName>
    </recommendedName>
</protein>
<dbReference type="PANTHER" id="PTHR30189:SF1">
    <property type="entry name" value="LPS-ASSEMBLY PROTEIN LPTD"/>
    <property type="match status" value="1"/>
</dbReference>
<dbReference type="HOGENOM" id="CLU_009039_0_0_6"/>
<dbReference type="Pfam" id="PF04453">
    <property type="entry name" value="LptD"/>
    <property type="match status" value="1"/>
</dbReference>
<dbReference type="HAMAP" id="MF_01411">
    <property type="entry name" value="LPS_assembly_LptD"/>
    <property type="match status" value="1"/>
</dbReference>
<dbReference type="InterPro" id="IPR007543">
    <property type="entry name" value="LptD_C"/>
</dbReference>
<dbReference type="InterPro" id="IPR050218">
    <property type="entry name" value="LptD"/>
</dbReference>
<dbReference type="PANTHER" id="PTHR30189">
    <property type="entry name" value="LPS-ASSEMBLY PROTEIN"/>
    <property type="match status" value="1"/>
</dbReference>
<keyword evidence="2 4" id="KW-0472">Membrane</keyword>
<keyword evidence="8" id="KW-1185">Reference proteome</keyword>
<dbReference type="PATRIC" id="fig|698738.3.peg.947"/>
<proteinExistence type="inferred from homology"/>
<evidence type="ECO:0000256" key="2">
    <source>
        <dbReference type="ARBA" id="ARBA00023136"/>
    </source>
</evidence>
<evidence type="ECO:0000259" key="5">
    <source>
        <dbReference type="Pfam" id="PF03968"/>
    </source>
</evidence>
<dbReference type="GO" id="GO:0015920">
    <property type="term" value="P:lipopolysaccharide transport"/>
    <property type="evidence" value="ECO:0007669"/>
    <property type="project" value="InterPro"/>
</dbReference>
<comment type="similarity">
    <text evidence="4">Belongs to the LptD family.</text>
</comment>
<dbReference type="GO" id="GO:0009279">
    <property type="term" value="C:cell outer membrane"/>
    <property type="evidence" value="ECO:0007669"/>
    <property type="project" value="UniProtKB-SubCell"/>
</dbReference>
<dbReference type="STRING" id="698738.OLEAN_C09070"/>
<reference evidence="7 8" key="1">
    <citation type="journal article" date="2013" name="Nat. Commun.">
        <title>Genome sequence and functional genomic analysis of the oil-degrading bacterium Oleispira antarctica.</title>
        <authorList>
            <person name="Kube M."/>
            <person name="Chernikova T.N."/>
            <person name="Al-Ramahi Y."/>
            <person name="Beloqui A."/>
            <person name="Lopez-Cortez N."/>
            <person name="Guazzaroni M.E."/>
            <person name="Heipieper H.J."/>
            <person name="Klages S."/>
            <person name="Kotsyurbenko O.R."/>
            <person name="Langer I."/>
            <person name="Nechitaylo T.Y."/>
            <person name="Lunsdorf H."/>
            <person name="Fernandez M."/>
            <person name="Juarez S."/>
            <person name="Ciordia S."/>
            <person name="Singer A."/>
            <person name="Kagan O."/>
            <person name="Egorova O."/>
            <person name="Petit P.A."/>
            <person name="Stogios P."/>
            <person name="Kim Y."/>
            <person name="Tchigvintsev A."/>
            <person name="Flick R."/>
            <person name="Denaro R."/>
            <person name="Genovese M."/>
            <person name="Albar J.P."/>
            <person name="Reva O.N."/>
            <person name="Martinez-Gomariz M."/>
            <person name="Tran H."/>
            <person name="Ferrer M."/>
            <person name="Savchenko A."/>
            <person name="Yakunin A.F."/>
            <person name="Yakimov M.M."/>
            <person name="Golyshina O.V."/>
            <person name="Reinhardt R."/>
            <person name="Golyshin P.N."/>
        </authorList>
    </citation>
    <scope>NUCLEOTIDE SEQUENCE [LARGE SCALE GENOMIC DNA]</scope>
</reference>
<dbReference type="GO" id="GO:1990351">
    <property type="term" value="C:transporter complex"/>
    <property type="evidence" value="ECO:0007669"/>
    <property type="project" value="TreeGrafter"/>
</dbReference>
<dbReference type="EMBL" id="FO203512">
    <property type="protein sequence ID" value="CCK75083.1"/>
    <property type="molecule type" value="Genomic_DNA"/>
</dbReference>
<evidence type="ECO:0000313" key="7">
    <source>
        <dbReference type="EMBL" id="CCK75083.1"/>
    </source>
</evidence>
<evidence type="ECO:0000313" key="8">
    <source>
        <dbReference type="Proteomes" id="UP000032749"/>
    </source>
</evidence>
<evidence type="ECO:0000256" key="1">
    <source>
        <dbReference type="ARBA" id="ARBA00022729"/>
    </source>
</evidence>
<feature type="chain" id="PRO_5009019557" description="LPS-assembly protein LptD" evidence="4">
    <location>
        <begin position="23"/>
        <end position="811"/>
    </location>
</feature>
<comment type="function">
    <text evidence="4">Together with LptE, is involved in the assembly of lipopolysaccharide (LPS) at the surface of the outer membrane.</text>
</comment>